<dbReference type="Pfam" id="PF01381">
    <property type="entry name" value="HTH_3"/>
    <property type="match status" value="1"/>
</dbReference>
<dbReference type="AlphaFoldDB" id="A0A845LII1"/>
<feature type="domain" description="HTH cro/C1-type" evidence="1">
    <location>
        <begin position="11"/>
        <end position="69"/>
    </location>
</feature>
<dbReference type="InterPro" id="IPR001387">
    <property type="entry name" value="Cro/C1-type_HTH"/>
</dbReference>
<dbReference type="OrthoDB" id="9805856at2"/>
<evidence type="ECO:0000259" key="1">
    <source>
        <dbReference type="PROSITE" id="PS50943"/>
    </source>
</evidence>
<dbReference type="CDD" id="cd00093">
    <property type="entry name" value="HTH_XRE"/>
    <property type="match status" value="1"/>
</dbReference>
<dbReference type="Gene3D" id="1.10.260.40">
    <property type="entry name" value="lambda repressor-like DNA-binding domains"/>
    <property type="match status" value="1"/>
</dbReference>
<evidence type="ECO:0000313" key="3">
    <source>
        <dbReference type="Proteomes" id="UP000471031"/>
    </source>
</evidence>
<reference evidence="2 3" key="1">
    <citation type="submission" date="2020-01" db="EMBL/GenBank/DDBJ databases">
        <title>Whole genome sequence of Heliobacterium gestii DSM 11169.</title>
        <authorList>
            <person name="Kyndt J.A."/>
            <person name="Meyer T.E."/>
        </authorList>
    </citation>
    <scope>NUCLEOTIDE SEQUENCE [LARGE SCALE GENOMIC DNA]</scope>
    <source>
        <strain evidence="2 3">DSM 11169</strain>
    </source>
</reference>
<dbReference type="InterPro" id="IPR010982">
    <property type="entry name" value="Lambda_DNA-bd_dom_sf"/>
</dbReference>
<dbReference type="SUPFAM" id="SSF47413">
    <property type="entry name" value="lambda repressor-like DNA-binding domains"/>
    <property type="match status" value="1"/>
</dbReference>
<comment type="caution">
    <text evidence="2">The sequence shown here is derived from an EMBL/GenBank/DDBJ whole genome shotgun (WGS) entry which is preliminary data.</text>
</comment>
<sequence length="118" mass="13723">MSRLAHHAERLKQKREAAGISIESLAQTLGVSVWTIRNWENANPERNREPSYHHLRQMVEMYRCTADEIIGIRHSEQRDLSSLMTVYPVEVDGERLTEAEKEIVLNLARSLIQNRQKS</sequence>
<evidence type="ECO:0000313" key="2">
    <source>
        <dbReference type="EMBL" id="MZP42666.1"/>
    </source>
</evidence>
<dbReference type="EMBL" id="WXEX01000004">
    <property type="protein sequence ID" value="MZP42666.1"/>
    <property type="molecule type" value="Genomic_DNA"/>
</dbReference>
<name>A0A845LII1_HELGE</name>
<protein>
    <submittedName>
        <fullName evidence="2">Helix-turn-helix domain-containing protein</fullName>
    </submittedName>
</protein>
<dbReference type="RefSeq" id="WP_161261220.1">
    <property type="nucleotide sequence ID" value="NZ_JAFBDC010000003.1"/>
</dbReference>
<dbReference type="GO" id="GO:0003677">
    <property type="term" value="F:DNA binding"/>
    <property type="evidence" value="ECO:0007669"/>
    <property type="project" value="InterPro"/>
</dbReference>
<dbReference type="PROSITE" id="PS50943">
    <property type="entry name" value="HTH_CROC1"/>
    <property type="match status" value="1"/>
</dbReference>
<organism evidence="2 3">
    <name type="scientific">Heliomicrobium gestii</name>
    <name type="common">Heliobacterium gestii</name>
    <dbReference type="NCBI Taxonomy" id="2699"/>
    <lineage>
        <taxon>Bacteria</taxon>
        <taxon>Bacillati</taxon>
        <taxon>Bacillota</taxon>
        <taxon>Clostridia</taxon>
        <taxon>Eubacteriales</taxon>
        <taxon>Heliobacteriaceae</taxon>
        <taxon>Heliomicrobium</taxon>
    </lineage>
</organism>
<dbReference type="SMART" id="SM00530">
    <property type="entry name" value="HTH_XRE"/>
    <property type="match status" value="1"/>
</dbReference>
<accession>A0A845LII1</accession>
<keyword evidence="3" id="KW-1185">Reference proteome</keyword>
<gene>
    <name evidence="2" type="ORF">GTO89_06390</name>
</gene>
<dbReference type="Proteomes" id="UP000471031">
    <property type="component" value="Unassembled WGS sequence"/>
</dbReference>
<proteinExistence type="predicted"/>